<comment type="caution">
    <text evidence="1">The sequence shown here is derived from an EMBL/GenBank/DDBJ whole genome shotgun (WGS) entry which is preliminary data.</text>
</comment>
<accession>A0A9D2DJC7</accession>
<reference evidence="1" key="2">
    <citation type="submission" date="2021-04" db="EMBL/GenBank/DDBJ databases">
        <authorList>
            <person name="Gilroy R."/>
        </authorList>
    </citation>
    <scope>NUCLEOTIDE SEQUENCE</scope>
    <source>
        <strain evidence="1">ChiHecolR3B27-1887</strain>
    </source>
</reference>
<protein>
    <submittedName>
        <fullName evidence="1">DsbA family protein</fullName>
    </submittedName>
</protein>
<sequence length="207" mass="22807">MALLVVLNAALLGVAALVALRTGIIPGQGEHLVEIEQSAFAYREEPTDIVLETTPATGETYVLYTNYACPYCAEVHAAFATARADATSSLPQPNVVRLHFLDGNGGRFATQELVSAYMLRLWREDQTKFYSLENELFEQQDDWVTLNETALLVWLNERAGLGWTADDIAAERKELLDAQANSPEDLTEVPSLYSDGKLHSGLVYALV</sequence>
<dbReference type="SUPFAM" id="SSF52833">
    <property type="entry name" value="Thioredoxin-like"/>
    <property type="match status" value="1"/>
</dbReference>
<evidence type="ECO:0000313" key="2">
    <source>
        <dbReference type="Proteomes" id="UP000824029"/>
    </source>
</evidence>
<dbReference type="Proteomes" id="UP000824029">
    <property type="component" value="Unassembled WGS sequence"/>
</dbReference>
<evidence type="ECO:0000313" key="1">
    <source>
        <dbReference type="EMBL" id="HIZ18127.1"/>
    </source>
</evidence>
<organism evidence="1 2">
    <name type="scientific">Candidatus Olsenella stercoravium</name>
    <dbReference type="NCBI Taxonomy" id="2838713"/>
    <lineage>
        <taxon>Bacteria</taxon>
        <taxon>Bacillati</taxon>
        <taxon>Actinomycetota</taxon>
        <taxon>Coriobacteriia</taxon>
        <taxon>Coriobacteriales</taxon>
        <taxon>Atopobiaceae</taxon>
        <taxon>Olsenella</taxon>
    </lineage>
</organism>
<gene>
    <name evidence="1" type="ORF">IAA22_03305</name>
</gene>
<dbReference type="AlphaFoldDB" id="A0A9D2DJC7"/>
<reference evidence="1" key="1">
    <citation type="journal article" date="2021" name="PeerJ">
        <title>Extensive microbial diversity within the chicken gut microbiome revealed by metagenomics and culture.</title>
        <authorList>
            <person name="Gilroy R."/>
            <person name="Ravi A."/>
            <person name="Getino M."/>
            <person name="Pursley I."/>
            <person name="Horton D.L."/>
            <person name="Alikhan N.F."/>
            <person name="Baker D."/>
            <person name="Gharbi K."/>
            <person name="Hall N."/>
            <person name="Watson M."/>
            <person name="Adriaenssens E.M."/>
            <person name="Foster-Nyarko E."/>
            <person name="Jarju S."/>
            <person name="Secka A."/>
            <person name="Antonio M."/>
            <person name="Oren A."/>
            <person name="Chaudhuri R.R."/>
            <person name="La Ragione R."/>
            <person name="Hildebrand F."/>
            <person name="Pallen M.J."/>
        </authorList>
    </citation>
    <scope>NUCLEOTIDE SEQUENCE</scope>
    <source>
        <strain evidence="1">ChiHecolR3B27-1887</strain>
    </source>
</reference>
<proteinExistence type="predicted"/>
<name>A0A9D2DJC7_9ACTN</name>
<dbReference type="EMBL" id="DXBZ01000059">
    <property type="protein sequence ID" value="HIZ18127.1"/>
    <property type="molecule type" value="Genomic_DNA"/>
</dbReference>
<dbReference type="Gene3D" id="3.40.30.10">
    <property type="entry name" value="Glutaredoxin"/>
    <property type="match status" value="1"/>
</dbReference>
<dbReference type="InterPro" id="IPR036249">
    <property type="entry name" value="Thioredoxin-like_sf"/>
</dbReference>